<accession>A0A5J4ZXD9</accession>
<dbReference type="InterPro" id="IPR024111">
    <property type="entry name" value="PEX5/PEX5L"/>
</dbReference>
<dbReference type="InterPro" id="IPR011990">
    <property type="entry name" value="TPR-like_helical_dom_sf"/>
</dbReference>
<dbReference type="SUPFAM" id="SSF48452">
    <property type="entry name" value="TPR-like"/>
    <property type="match status" value="1"/>
</dbReference>
<dbReference type="PANTHER" id="PTHR10130">
    <property type="entry name" value="PEROXISOMAL TARGETING SIGNAL 1 RECEPTOR PEX5"/>
    <property type="match status" value="1"/>
</dbReference>
<dbReference type="PANTHER" id="PTHR10130:SF0">
    <property type="entry name" value="GH08708P"/>
    <property type="match status" value="1"/>
</dbReference>
<sequence length="158" mass="17301">MAICELVTGGAACALPGSSSSSNPLCALANALIASSSKLSFLMDLVGLGGRFGHHDGEGVLGENSDDTEQMHMMRTVLQRLPSEAVLALEAEVFRNPDNAEGWRLLGIAHAENDNDQQIMPSFFKLCFGNDMLESQNLDDLQKEFHFDMFICFRMLDE</sequence>
<keyword evidence="2" id="KW-0802">TPR repeat</keyword>
<gene>
    <name evidence="3" type="ORF">F0562_009898</name>
</gene>
<evidence type="ECO:0000256" key="2">
    <source>
        <dbReference type="ARBA" id="ARBA00022803"/>
    </source>
</evidence>
<proteinExistence type="predicted"/>
<dbReference type="EMBL" id="CM018047">
    <property type="protein sequence ID" value="KAA8523475.1"/>
    <property type="molecule type" value="Genomic_DNA"/>
</dbReference>
<keyword evidence="1" id="KW-0677">Repeat</keyword>
<reference evidence="3 4" key="1">
    <citation type="submission" date="2019-09" db="EMBL/GenBank/DDBJ databases">
        <title>A chromosome-level genome assembly of the Chinese tupelo Nyssa sinensis.</title>
        <authorList>
            <person name="Yang X."/>
            <person name="Kang M."/>
            <person name="Yang Y."/>
            <person name="Xiong H."/>
            <person name="Wang M."/>
            <person name="Zhang Z."/>
            <person name="Wang Z."/>
            <person name="Wu H."/>
            <person name="Ma T."/>
            <person name="Liu J."/>
            <person name="Xi Z."/>
        </authorList>
    </citation>
    <scope>NUCLEOTIDE SEQUENCE [LARGE SCALE GENOMIC DNA]</scope>
    <source>
        <strain evidence="3">J267</strain>
        <tissue evidence="3">Leaf</tissue>
    </source>
</reference>
<protein>
    <submittedName>
        <fullName evidence="3">Uncharacterized protein</fullName>
    </submittedName>
</protein>
<dbReference type="OrthoDB" id="10006023at2759"/>
<evidence type="ECO:0000313" key="3">
    <source>
        <dbReference type="EMBL" id="KAA8523475.1"/>
    </source>
</evidence>
<dbReference type="GO" id="GO:0005829">
    <property type="term" value="C:cytosol"/>
    <property type="evidence" value="ECO:0007669"/>
    <property type="project" value="TreeGrafter"/>
</dbReference>
<keyword evidence="4" id="KW-1185">Reference proteome</keyword>
<dbReference type="Proteomes" id="UP000325577">
    <property type="component" value="Linkage Group LG4"/>
</dbReference>
<dbReference type="GO" id="GO:0005052">
    <property type="term" value="F:peroxisome matrix targeting signal-1 binding"/>
    <property type="evidence" value="ECO:0007669"/>
    <property type="project" value="TreeGrafter"/>
</dbReference>
<dbReference type="GO" id="GO:0016560">
    <property type="term" value="P:protein import into peroxisome matrix, docking"/>
    <property type="evidence" value="ECO:0007669"/>
    <property type="project" value="TreeGrafter"/>
</dbReference>
<evidence type="ECO:0000313" key="4">
    <source>
        <dbReference type="Proteomes" id="UP000325577"/>
    </source>
</evidence>
<dbReference type="Gene3D" id="1.25.40.10">
    <property type="entry name" value="Tetratricopeptide repeat domain"/>
    <property type="match status" value="1"/>
</dbReference>
<evidence type="ECO:0000256" key="1">
    <source>
        <dbReference type="ARBA" id="ARBA00022737"/>
    </source>
</evidence>
<dbReference type="AlphaFoldDB" id="A0A5J4ZXD9"/>
<name>A0A5J4ZXD9_9ASTE</name>
<dbReference type="GO" id="GO:0005778">
    <property type="term" value="C:peroxisomal membrane"/>
    <property type="evidence" value="ECO:0007669"/>
    <property type="project" value="TreeGrafter"/>
</dbReference>
<organism evidence="3 4">
    <name type="scientific">Nyssa sinensis</name>
    <dbReference type="NCBI Taxonomy" id="561372"/>
    <lineage>
        <taxon>Eukaryota</taxon>
        <taxon>Viridiplantae</taxon>
        <taxon>Streptophyta</taxon>
        <taxon>Embryophyta</taxon>
        <taxon>Tracheophyta</taxon>
        <taxon>Spermatophyta</taxon>
        <taxon>Magnoliopsida</taxon>
        <taxon>eudicotyledons</taxon>
        <taxon>Gunneridae</taxon>
        <taxon>Pentapetalae</taxon>
        <taxon>asterids</taxon>
        <taxon>Cornales</taxon>
        <taxon>Nyssaceae</taxon>
        <taxon>Nyssa</taxon>
    </lineage>
</organism>